<dbReference type="InterPro" id="IPR053772">
    <property type="entry name" value="At1g61320/At1g61330-like"/>
</dbReference>
<comment type="caution">
    <text evidence="2">The sequence shown here is derived from an EMBL/GenBank/DDBJ whole genome shotgun (WGS) entry which is preliminary data.</text>
</comment>
<feature type="domain" description="At1g61320/AtMIF1 LRR" evidence="1">
    <location>
        <begin position="72"/>
        <end position="230"/>
    </location>
</feature>
<keyword evidence="3" id="KW-1185">Reference proteome</keyword>
<accession>A0AA39SEK0</accession>
<reference evidence="2" key="2">
    <citation type="submission" date="2023-06" db="EMBL/GenBank/DDBJ databases">
        <authorList>
            <person name="Swenson N.G."/>
            <person name="Wegrzyn J.L."/>
            <person name="Mcevoy S.L."/>
        </authorList>
    </citation>
    <scope>NUCLEOTIDE SEQUENCE</scope>
    <source>
        <strain evidence="2">NS2018</strain>
        <tissue evidence="2">Leaf</tissue>
    </source>
</reference>
<dbReference type="Proteomes" id="UP001168877">
    <property type="component" value="Unassembled WGS sequence"/>
</dbReference>
<dbReference type="Pfam" id="PF23622">
    <property type="entry name" value="LRR_At1g61320_AtMIF1"/>
    <property type="match status" value="2"/>
</dbReference>
<organism evidence="2 3">
    <name type="scientific">Acer saccharum</name>
    <name type="common">Sugar maple</name>
    <dbReference type="NCBI Taxonomy" id="4024"/>
    <lineage>
        <taxon>Eukaryota</taxon>
        <taxon>Viridiplantae</taxon>
        <taxon>Streptophyta</taxon>
        <taxon>Embryophyta</taxon>
        <taxon>Tracheophyta</taxon>
        <taxon>Spermatophyta</taxon>
        <taxon>Magnoliopsida</taxon>
        <taxon>eudicotyledons</taxon>
        <taxon>Gunneridae</taxon>
        <taxon>Pentapetalae</taxon>
        <taxon>rosids</taxon>
        <taxon>malvids</taxon>
        <taxon>Sapindales</taxon>
        <taxon>Sapindaceae</taxon>
        <taxon>Hippocastanoideae</taxon>
        <taxon>Acereae</taxon>
        <taxon>Acer</taxon>
    </lineage>
</organism>
<feature type="domain" description="At1g61320/AtMIF1 LRR" evidence="1">
    <location>
        <begin position="238"/>
        <end position="317"/>
    </location>
</feature>
<dbReference type="InterPro" id="IPR032675">
    <property type="entry name" value="LRR_dom_sf"/>
</dbReference>
<dbReference type="PANTHER" id="PTHR34145:SF51">
    <property type="entry name" value="FBD DOMAIN-CONTAINING PROTEIN"/>
    <property type="match status" value="1"/>
</dbReference>
<dbReference type="InterPro" id="IPR055357">
    <property type="entry name" value="LRR_At1g61320_AtMIF1"/>
</dbReference>
<proteinExistence type="predicted"/>
<name>A0AA39SEK0_ACESA</name>
<gene>
    <name evidence="2" type="ORF">LWI29_016238</name>
</gene>
<dbReference type="SUPFAM" id="SSF52047">
    <property type="entry name" value="RNI-like"/>
    <property type="match status" value="1"/>
</dbReference>
<sequence length="503" mass="58306">MLLIVNPLLPTSKRSLTRDMGVDGNVWWVHSLGVSSHIQKGLSYISLWRLSSLSSSKVLLLHLPITEQKLCMQKFRLSIEVLDDHEGSFVFLDKWIRLAIEKKVEELDFDVQAYRMYTLPQEIFSAKSVTTLKLGGCKLENPFIIHSLKSLTLMNARINEEVLQKITSQCTSLEDLFLSDCCGFTNICLYNACKLKIINMQKFSWKLRSIKIVVPSLQQFIFDSESYRELNIVIDMAGCPNLKLLKLSNVGFTDQKFHELISKFPLLEDLNVCRCDPLEQIKISSHLLKKFSIGYCYGLKAIDIDTPNLLSFTYDTCPIPVFSINAPCLWEVGFVHQILETEKFYADTHWYLNIKEFLNASNQIEYLSLYVDGHKNSFSFDEFRKCSPSPPKEVGNLHLQTDFTSYYGAFLDGVLSICYPRILSVNNSCQADCFFIEWLYEKLINKDDNCCNIHDIKCWRHYLKNVKIESFIPYKDKKPLHLDSLIDRLRELPTGTFYFHLDW</sequence>
<dbReference type="PANTHER" id="PTHR34145">
    <property type="entry name" value="OS02G0105600 PROTEIN"/>
    <property type="match status" value="1"/>
</dbReference>
<dbReference type="AlphaFoldDB" id="A0AA39SEK0"/>
<protein>
    <recommendedName>
        <fullName evidence="1">At1g61320/AtMIF1 LRR domain-containing protein</fullName>
    </recommendedName>
</protein>
<reference evidence="2" key="1">
    <citation type="journal article" date="2022" name="Plant J.">
        <title>Strategies of tolerance reflected in two North American maple genomes.</title>
        <authorList>
            <person name="McEvoy S.L."/>
            <person name="Sezen U.U."/>
            <person name="Trouern-Trend A."/>
            <person name="McMahon S.M."/>
            <person name="Schaberg P.G."/>
            <person name="Yang J."/>
            <person name="Wegrzyn J.L."/>
            <person name="Swenson N.G."/>
        </authorList>
    </citation>
    <scope>NUCLEOTIDE SEQUENCE</scope>
    <source>
        <strain evidence="2">NS2018</strain>
    </source>
</reference>
<dbReference type="Gene3D" id="3.80.10.10">
    <property type="entry name" value="Ribonuclease Inhibitor"/>
    <property type="match status" value="1"/>
</dbReference>
<dbReference type="EMBL" id="JAUESC010000004">
    <property type="protein sequence ID" value="KAK0596491.1"/>
    <property type="molecule type" value="Genomic_DNA"/>
</dbReference>
<evidence type="ECO:0000259" key="1">
    <source>
        <dbReference type="Pfam" id="PF23622"/>
    </source>
</evidence>
<evidence type="ECO:0000313" key="2">
    <source>
        <dbReference type="EMBL" id="KAK0596491.1"/>
    </source>
</evidence>
<evidence type="ECO:0000313" key="3">
    <source>
        <dbReference type="Proteomes" id="UP001168877"/>
    </source>
</evidence>